<reference evidence="2 3" key="1">
    <citation type="submission" date="2019-09" db="EMBL/GenBank/DDBJ databases">
        <title>Genome sequencing of strain KACC 19322.</title>
        <authorList>
            <person name="Heo J."/>
            <person name="Kim S.-J."/>
            <person name="Kim J.-S."/>
            <person name="Hong S.-B."/>
            <person name="Kwon S.-W."/>
        </authorList>
    </citation>
    <scope>NUCLEOTIDE SEQUENCE [LARGE SCALE GENOMIC DNA]</scope>
    <source>
        <strain evidence="2 3">KACC 19322</strain>
    </source>
</reference>
<keyword evidence="3" id="KW-1185">Reference proteome</keyword>
<keyword evidence="1" id="KW-1133">Transmembrane helix</keyword>
<proteinExistence type="predicted"/>
<evidence type="ECO:0000313" key="3">
    <source>
        <dbReference type="Proteomes" id="UP000322159"/>
    </source>
</evidence>
<feature type="transmembrane region" description="Helical" evidence="1">
    <location>
        <begin position="93"/>
        <end position="112"/>
    </location>
</feature>
<dbReference type="AlphaFoldDB" id="A0A5C1Y963"/>
<dbReference type="OrthoDB" id="5125716at2"/>
<dbReference type="Proteomes" id="UP000322159">
    <property type="component" value="Chromosome"/>
</dbReference>
<evidence type="ECO:0000256" key="1">
    <source>
        <dbReference type="SAM" id="Phobius"/>
    </source>
</evidence>
<feature type="transmembrane region" description="Helical" evidence="1">
    <location>
        <begin position="44"/>
        <end position="61"/>
    </location>
</feature>
<dbReference type="RefSeq" id="WP_149325723.1">
    <property type="nucleotide sequence ID" value="NZ_CP043504.1"/>
</dbReference>
<dbReference type="KEGG" id="lyk:FLP23_09975"/>
<sequence>MSSQRPASRYGDTGFRRLALAPGLLAAVVLFVGIALVGQDAFVYVSWGVAVLALIVLVFAIQARHWWWVPVFAAIAVLWNPVVPFGFDGPLWLGAQYVAIIAFIAAGVLVKVKVAPEQRTR</sequence>
<dbReference type="InterPro" id="IPR046548">
    <property type="entry name" value="DUF6804"/>
</dbReference>
<dbReference type="EMBL" id="CP043504">
    <property type="protein sequence ID" value="QEO10306.1"/>
    <property type="molecule type" value="Genomic_DNA"/>
</dbReference>
<name>A0A5C1Y963_9MICO</name>
<accession>A0A5C1Y963</accession>
<feature type="transmembrane region" description="Helical" evidence="1">
    <location>
        <begin position="68"/>
        <end position="87"/>
    </location>
</feature>
<feature type="transmembrane region" description="Helical" evidence="1">
    <location>
        <begin position="20"/>
        <end position="38"/>
    </location>
</feature>
<gene>
    <name evidence="2" type="ORF">FLP23_09975</name>
</gene>
<keyword evidence="1" id="KW-0812">Transmembrane</keyword>
<keyword evidence="1" id="KW-0472">Membrane</keyword>
<evidence type="ECO:0000313" key="2">
    <source>
        <dbReference type="EMBL" id="QEO10306.1"/>
    </source>
</evidence>
<dbReference type="Pfam" id="PF20619">
    <property type="entry name" value="DUF6804"/>
    <property type="match status" value="1"/>
</dbReference>
<organism evidence="2 3">
    <name type="scientific">Protaetiibacter larvae</name>
    <dbReference type="NCBI Taxonomy" id="2592654"/>
    <lineage>
        <taxon>Bacteria</taxon>
        <taxon>Bacillati</taxon>
        <taxon>Actinomycetota</taxon>
        <taxon>Actinomycetes</taxon>
        <taxon>Micrococcales</taxon>
        <taxon>Microbacteriaceae</taxon>
        <taxon>Protaetiibacter</taxon>
    </lineage>
</organism>
<protein>
    <submittedName>
        <fullName evidence="2">Uncharacterized protein</fullName>
    </submittedName>
</protein>